<evidence type="ECO:0000256" key="1">
    <source>
        <dbReference type="ARBA" id="ARBA00007884"/>
    </source>
</evidence>
<reference evidence="3 4" key="1">
    <citation type="submission" date="2019-10" db="EMBL/GenBank/DDBJ databases">
        <authorList>
            <person name="Palmer J.M."/>
        </authorList>
    </citation>
    <scope>NUCLEOTIDE SEQUENCE [LARGE SCALE GENOMIC DNA]</scope>
    <source>
        <strain evidence="3 4">TWF506</strain>
    </source>
</reference>
<dbReference type="PANTHER" id="PTHR13194">
    <property type="entry name" value="COMPLEX I INTERMEDIATE-ASSOCIATED PROTEIN 30"/>
    <property type="match status" value="1"/>
</dbReference>
<dbReference type="Pfam" id="PF08547">
    <property type="entry name" value="CIA30"/>
    <property type="match status" value="1"/>
</dbReference>
<dbReference type="InterPro" id="IPR008979">
    <property type="entry name" value="Galactose-bd-like_sf"/>
</dbReference>
<feature type="domain" description="NADH:ubiquinone oxidoreductase intermediate-associated protein 30" evidence="2">
    <location>
        <begin position="37"/>
        <end position="145"/>
    </location>
</feature>
<dbReference type="Proteomes" id="UP001307849">
    <property type="component" value="Unassembled WGS sequence"/>
</dbReference>
<comment type="caution">
    <text evidence="3">The sequence shown here is derived from an EMBL/GenBank/DDBJ whole genome shotgun (WGS) entry which is preliminary data.</text>
</comment>
<dbReference type="AlphaFoldDB" id="A0AAN8PGQ0"/>
<name>A0AAN8PGQ0_9PEZI</name>
<dbReference type="GO" id="GO:0051082">
    <property type="term" value="F:unfolded protein binding"/>
    <property type="evidence" value="ECO:0007669"/>
    <property type="project" value="TreeGrafter"/>
</dbReference>
<dbReference type="EMBL" id="JAVHJM010000004">
    <property type="protein sequence ID" value="KAK6514779.1"/>
    <property type="molecule type" value="Genomic_DNA"/>
</dbReference>
<dbReference type="SUPFAM" id="SSF49785">
    <property type="entry name" value="Galactose-binding domain-like"/>
    <property type="match status" value="1"/>
</dbReference>
<comment type="similarity">
    <text evidence="1">Belongs to the CIA30 family.</text>
</comment>
<gene>
    <name evidence="3" type="ORF">TWF506_007141</name>
</gene>
<accession>A0AAN8PGQ0</accession>
<dbReference type="PANTHER" id="PTHR13194:SF19">
    <property type="entry name" value="NAD(P)-BINDING ROSSMANN-FOLD SUPERFAMILY PROTEIN"/>
    <property type="match status" value="1"/>
</dbReference>
<evidence type="ECO:0000313" key="3">
    <source>
        <dbReference type="EMBL" id="KAK6514779.1"/>
    </source>
</evidence>
<organism evidence="3 4">
    <name type="scientific">Arthrobotrys conoides</name>
    <dbReference type="NCBI Taxonomy" id="74498"/>
    <lineage>
        <taxon>Eukaryota</taxon>
        <taxon>Fungi</taxon>
        <taxon>Dikarya</taxon>
        <taxon>Ascomycota</taxon>
        <taxon>Pezizomycotina</taxon>
        <taxon>Orbiliomycetes</taxon>
        <taxon>Orbiliales</taxon>
        <taxon>Orbiliaceae</taxon>
        <taxon>Arthrobotrys</taxon>
    </lineage>
</organism>
<evidence type="ECO:0000313" key="4">
    <source>
        <dbReference type="Proteomes" id="UP001307849"/>
    </source>
</evidence>
<evidence type="ECO:0000259" key="2">
    <source>
        <dbReference type="Pfam" id="PF08547"/>
    </source>
</evidence>
<sequence>MSGSNDSSSNLLHSTKIDATLRGNTITDLFGGQRKWESESWTASDDRVRGGRSQSYLKISEDKSTATFHGDLDITALGGAGFASQRTTDSAGGPWDLSKADGVAIGLGDIDDRIYTLVLKDTILPKRPDGREQSTLSYEFSFSVVNATDDKSGGTNFRGPSLLADLSEKPHALSLPYEANKAEETEALSSVVIWVPWNALHPYYRGKRKPEDGPLDPLNKSNIKRISIMCRSMFGKQFGHFSAQVKSITAFSVSDVSSVYPRALIAALESAPGPEDAKDTYIFQRLPSAHMISNPEGGKTSEQDLIEGLKELQFEETQAQKPPTPAAQK</sequence>
<keyword evidence="4" id="KW-1185">Reference proteome</keyword>
<dbReference type="InterPro" id="IPR039131">
    <property type="entry name" value="NDUFAF1"/>
</dbReference>
<proteinExistence type="inferred from homology"/>
<dbReference type="InterPro" id="IPR013857">
    <property type="entry name" value="NADH-UbQ_OxRdtase-assoc_prot30"/>
</dbReference>
<protein>
    <recommendedName>
        <fullName evidence="2">NADH:ubiquinone oxidoreductase intermediate-associated protein 30 domain-containing protein</fullName>
    </recommendedName>
</protein>
<dbReference type="GO" id="GO:0010257">
    <property type="term" value="P:NADH dehydrogenase complex assembly"/>
    <property type="evidence" value="ECO:0007669"/>
    <property type="project" value="TreeGrafter"/>
</dbReference>